<dbReference type="RefSeq" id="WP_257532206.1">
    <property type="nucleotide sequence ID" value="NZ_JANKAS010000011.1"/>
</dbReference>
<evidence type="ECO:0000256" key="2">
    <source>
        <dbReference type="ARBA" id="ARBA00007362"/>
    </source>
</evidence>
<evidence type="ECO:0000313" key="9">
    <source>
        <dbReference type="EMBL" id="MCR1899641.1"/>
    </source>
</evidence>
<protein>
    <submittedName>
        <fullName evidence="9">DMT family transporter</fullName>
    </submittedName>
</protein>
<dbReference type="GO" id="GO:0005886">
    <property type="term" value="C:plasma membrane"/>
    <property type="evidence" value="ECO:0007669"/>
    <property type="project" value="UniProtKB-SubCell"/>
</dbReference>
<organism evidence="9 10">
    <name type="scientific">Irregularibacter muris</name>
    <dbReference type="NCBI Taxonomy" id="1796619"/>
    <lineage>
        <taxon>Bacteria</taxon>
        <taxon>Bacillati</taxon>
        <taxon>Bacillota</taxon>
        <taxon>Clostridia</taxon>
        <taxon>Eubacteriales</taxon>
        <taxon>Eubacteriaceae</taxon>
        <taxon>Irregularibacter</taxon>
    </lineage>
</organism>
<dbReference type="PANTHER" id="PTHR32322">
    <property type="entry name" value="INNER MEMBRANE TRANSPORTER"/>
    <property type="match status" value="1"/>
</dbReference>
<reference evidence="9" key="1">
    <citation type="submission" date="2022-07" db="EMBL/GenBank/DDBJ databases">
        <title>Enhanced cultured diversity of the mouse gut microbiota enables custom-made synthetic communities.</title>
        <authorList>
            <person name="Afrizal A."/>
        </authorList>
    </citation>
    <scope>NUCLEOTIDE SEQUENCE</scope>
    <source>
        <strain evidence="9">DSM 28593</strain>
    </source>
</reference>
<keyword evidence="6 7" id="KW-0472">Membrane</keyword>
<evidence type="ECO:0000256" key="7">
    <source>
        <dbReference type="SAM" id="Phobius"/>
    </source>
</evidence>
<feature type="transmembrane region" description="Helical" evidence="7">
    <location>
        <begin position="100"/>
        <end position="118"/>
    </location>
</feature>
<feature type="transmembrane region" description="Helical" evidence="7">
    <location>
        <begin position="72"/>
        <end position="94"/>
    </location>
</feature>
<name>A0AAE3L034_9FIRM</name>
<feature type="transmembrane region" description="Helical" evidence="7">
    <location>
        <begin position="130"/>
        <end position="147"/>
    </location>
</feature>
<dbReference type="AlphaFoldDB" id="A0AAE3L034"/>
<feature type="transmembrane region" description="Helical" evidence="7">
    <location>
        <begin position="153"/>
        <end position="173"/>
    </location>
</feature>
<evidence type="ECO:0000256" key="4">
    <source>
        <dbReference type="ARBA" id="ARBA00022692"/>
    </source>
</evidence>
<feature type="transmembrane region" description="Helical" evidence="7">
    <location>
        <begin position="39"/>
        <end position="60"/>
    </location>
</feature>
<dbReference type="Pfam" id="PF00892">
    <property type="entry name" value="EamA"/>
    <property type="match status" value="2"/>
</dbReference>
<dbReference type="SUPFAM" id="SSF103481">
    <property type="entry name" value="Multidrug resistance efflux transporter EmrE"/>
    <property type="match status" value="2"/>
</dbReference>
<dbReference type="Proteomes" id="UP001205748">
    <property type="component" value="Unassembled WGS sequence"/>
</dbReference>
<accession>A0AAE3L034</accession>
<feature type="transmembrane region" description="Helical" evidence="7">
    <location>
        <begin position="227"/>
        <end position="247"/>
    </location>
</feature>
<feature type="domain" description="EamA" evidence="8">
    <location>
        <begin position="9"/>
        <end position="141"/>
    </location>
</feature>
<comment type="subcellular location">
    <subcellularLocation>
        <location evidence="1">Cell membrane</location>
        <topology evidence="1">Multi-pass membrane protein</topology>
    </subcellularLocation>
</comment>
<evidence type="ECO:0000256" key="6">
    <source>
        <dbReference type="ARBA" id="ARBA00023136"/>
    </source>
</evidence>
<dbReference type="InterPro" id="IPR000620">
    <property type="entry name" value="EamA_dom"/>
</dbReference>
<dbReference type="Gene3D" id="1.10.3730.20">
    <property type="match status" value="1"/>
</dbReference>
<dbReference type="InterPro" id="IPR037185">
    <property type="entry name" value="EmrE-like"/>
</dbReference>
<evidence type="ECO:0000313" key="10">
    <source>
        <dbReference type="Proteomes" id="UP001205748"/>
    </source>
</evidence>
<evidence type="ECO:0000256" key="5">
    <source>
        <dbReference type="ARBA" id="ARBA00022989"/>
    </source>
</evidence>
<feature type="transmembrane region" description="Helical" evidence="7">
    <location>
        <begin position="185"/>
        <end position="207"/>
    </location>
</feature>
<keyword evidence="10" id="KW-1185">Reference proteome</keyword>
<feature type="domain" description="EamA" evidence="8">
    <location>
        <begin position="154"/>
        <end position="296"/>
    </location>
</feature>
<evidence type="ECO:0000256" key="3">
    <source>
        <dbReference type="ARBA" id="ARBA00022475"/>
    </source>
</evidence>
<dbReference type="PANTHER" id="PTHR32322:SF18">
    <property type="entry name" value="S-ADENOSYLMETHIONINE_S-ADENOSYLHOMOCYSTEINE TRANSPORTER"/>
    <property type="match status" value="1"/>
</dbReference>
<keyword evidence="4 7" id="KW-0812">Transmembrane</keyword>
<dbReference type="EMBL" id="JANKAS010000011">
    <property type="protein sequence ID" value="MCR1899641.1"/>
    <property type="molecule type" value="Genomic_DNA"/>
</dbReference>
<sequence length="304" mass="33686">MEKKENHLIYLLAILYALITGLSFLFNKIALQITDPIDILAHRFTAAFIGALIPILFGWIKLSVTKEKIKKILPLALFYPLLFFGFQTTGLQYATSAEGGILLASSPIFTLILASYFLKEESTLLQKISILISVAGVIFITIMKSATLDFHNILGIILLLFSSLSLAGYNVLGRVLTQDFSSLELSIVMITISFLCYNTIAIGKYIIHGNVSQYFAPWSNVNFILSIIYLGVLSSFATSLMTNFILSKIEASRMSVFANLGTVISILAGMIFLRENIYSYHILGSIFIVGGVIGTNYFNKLNRK</sequence>
<feature type="transmembrane region" description="Helical" evidence="7">
    <location>
        <begin position="7"/>
        <end position="27"/>
    </location>
</feature>
<feature type="transmembrane region" description="Helical" evidence="7">
    <location>
        <begin position="254"/>
        <end position="272"/>
    </location>
</feature>
<gene>
    <name evidence="9" type="ORF">NSA47_11705</name>
</gene>
<evidence type="ECO:0000256" key="1">
    <source>
        <dbReference type="ARBA" id="ARBA00004651"/>
    </source>
</evidence>
<comment type="similarity">
    <text evidence="2">Belongs to the EamA transporter family.</text>
</comment>
<feature type="transmembrane region" description="Helical" evidence="7">
    <location>
        <begin position="278"/>
        <end position="298"/>
    </location>
</feature>
<keyword evidence="5 7" id="KW-1133">Transmembrane helix</keyword>
<proteinExistence type="inferred from homology"/>
<dbReference type="InterPro" id="IPR050638">
    <property type="entry name" value="AA-Vitamin_Transporters"/>
</dbReference>
<keyword evidence="3" id="KW-1003">Cell membrane</keyword>
<evidence type="ECO:0000259" key="8">
    <source>
        <dbReference type="Pfam" id="PF00892"/>
    </source>
</evidence>
<comment type="caution">
    <text evidence="9">The sequence shown here is derived from an EMBL/GenBank/DDBJ whole genome shotgun (WGS) entry which is preliminary data.</text>
</comment>